<sequence>MNPELLRGEVPDDLQDSLPDDAVRVSLIVAMASNRCIGINNELPWKLPEDLKYFKQVTSGKAIIMGRTTFDSLGRPLPNRTNIVMTRDAHWEGPIGTRVVHSLEAALALAEAVAVSNYQDEIVVIGGAEIYAQLLPQVDRLYITEVHAEVAGDAFFPEVAATDWQEVSRRACRDETSGMGYDFVVYERVLAA</sequence>
<dbReference type="PROSITE" id="PS51330">
    <property type="entry name" value="DHFR_2"/>
    <property type="match status" value="1"/>
</dbReference>
<evidence type="ECO:0000256" key="1">
    <source>
        <dbReference type="ARBA" id="ARBA00004903"/>
    </source>
</evidence>
<dbReference type="InterPro" id="IPR001796">
    <property type="entry name" value="DHFR_dom"/>
</dbReference>
<dbReference type="EC" id="1.5.1.3" evidence="3 8"/>
<dbReference type="GO" id="GO:0004146">
    <property type="term" value="F:dihydrofolate reductase activity"/>
    <property type="evidence" value="ECO:0007669"/>
    <property type="project" value="UniProtKB-EC"/>
</dbReference>
<feature type="domain" description="DHFR" evidence="10">
    <location>
        <begin position="24"/>
        <end position="188"/>
    </location>
</feature>
<dbReference type="GO" id="GO:0006730">
    <property type="term" value="P:one-carbon metabolic process"/>
    <property type="evidence" value="ECO:0007669"/>
    <property type="project" value="UniProtKB-KW"/>
</dbReference>
<dbReference type="InterPro" id="IPR012259">
    <property type="entry name" value="DHFR"/>
</dbReference>
<evidence type="ECO:0000256" key="9">
    <source>
        <dbReference type="RuleBase" id="RU004474"/>
    </source>
</evidence>
<dbReference type="CDD" id="cd00209">
    <property type="entry name" value="DHFR"/>
    <property type="match status" value="1"/>
</dbReference>
<dbReference type="UniPathway" id="UPA00077">
    <property type="reaction ID" value="UER00158"/>
</dbReference>
<dbReference type="Gene3D" id="3.40.430.10">
    <property type="entry name" value="Dihydrofolate Reductase, subunit A"/>
    <property type="match status" value="1"/>
</dbReference>
<dbReference type="PROSITE" id="PS00075">
    <property type="entry name" value="DHFR_1"/>
    <property type="match status" value="1"/>
</dbReference>
<dbReference type="Pfam" id="PF00186">
    <property type="entry name" value="DHFR_1"/>
    <property type="match status" value="1"/>
</dbReference>
<keyword evidence="6 8" id="KW-0560">Oxidoreductase</keyword>
<dbReference type="PRINTS" id="PR00070">
    <property type="entry name" value="DHFR"/>
</dbReference>
<proteinExistence type="inferred from homology"/>
<dbReference type="GO" id="GO:0005829">
    <property type="term" value="C:cytosol"/>
    <property type="evidence" value="ECO:0007669"/>
    <property type="project" value="TreeGrafter"/>
</dbReference>
<evidence type="ECO:0000313" key="12">
    <source>
        <dbReference type="Proteomes" id="UP000256774"/>
    </source>
</evidence>
<name>A0A3E0H8G8_9GAMM</name>
<reference evidence="11 12" key="1">
    <citation type="submission" date="2018-08" db="EMBL/GenBank/DDBJ databases">
        <title>Genomic Encyclopedia of Type Strains, Phase IV (KMG-IV): sequencing the most valuable type-strain genomes for metagenomic binning, comparative biology and taxonomic classification.</title>
        <authorList>
            <person name="Goeker M."/>
        </authorList>
    </citation>
    <scope>NUCLEOTIDE SEQUENCE [LARGE SCALE GENOMIC DNA]</scope>
    <source>
        <strain evidence="11 12">DSM 26022</strain>
    </source>
</reference>
<evidence type="ECO:0000256" key="5">
    <source>
        <dbReference type="ARBA" id="ARBA00022857"/>
    </source>
</evidence>
<accession>A0A3E0H8G8</accession>
<comment type="similarity">
    <text evidence="2 8 9">Belongs to the dihydrofolate reductase family.</text>
</comment>
<comment type="catalytic activity">
    <reaction evidence="8">
        <text>(6S)-5,6,7,8-tetrahydrofolate + NADP(+) = 7,8-dihydrofolate + NADPH + H(+)</text>
        <dbReference type="Rhea" id="RHEA:15009"/>
        <dbReference type="ChEBI" id="CHEBI:15378"/>
        <dbReference type="ChEBI" id="CHEBI:57451"/>
        <dbReference type="ChEBI" id="CHEBI:57453"/>
        <dbReference type="ChEBI" id="CHEBI:57783"/>
        <dbReference type="ChEBI" id="CHEBI:58349"/>
        <dbReference type="EC" id="1.5.1.3"/>
    </reaction>
</comment>
<dbReference type="FunFam" id="3.40.430.10:FF:000001">
    <property type="entry name" value="Dihydrofolate reductase"/>
    <property type="match status" value="1"/>
</dbReference>
<keyword evidence="12" id="KW-1185">Reference proteome</keyword>
<comment type="function">
    <text evidence="7 8">Key enzyme in folate metabolism. Catalyzes an essential reaction for de novo glycine and purine synthesis, and for DNA precursor synthesis.</text>
</comment>
<gene>
    <name evidence="11" type="ORF">DFR26_0218</name>
</gene>
<evidence type="ECO:0000256" key="3">
    <source>
        <dbReference type="ARBA" id="ARBA00012856"/>
    </source>
</evidence>
<keyword evidence="4 8" id="KW-0554">One-carbon metabolism</keyword>
<dbReference type="PANTHER" id="PTHR48069">
    <property type="entry name" value="DIHYDROFOLATE REDUCTASE"/>
    <property type="match status" value="1"/>
</dbReference>
<evidence type="ECO:0000259" key="10">
    <source>
        <dbReference type="PROSITE" id="PS51330"/>
    </source>
</evidence>
<dbReference type="GO" id="GO:0046655">
    <property type="term" value="P:folic acid metabolic process"/>
    <property type="evidence" value="ECO:0007669"/>
    <property type="project" value="TreeGrafter"/>
</dbReference>
<dbReference type="Proteomes" id="UP000256774">
    <property type="component" value="Unassembled WGS sequence"/>
</dbReference>
<dbReference type="GO" id="GO:0046654">
    <property type="term" value="P:tetrahydrofolate biosynthetic process"/>
    <property type="evidence" value="ECO:0007669"/>
    <property type="project" value="UniProtKB-UniPathway"/>
</dbReference>
<organism evidence="11 12">
    <name type="scientific">Paraperlucidibaca baekdonensis</name>
    <dbReference type="NCBI Taxonomy" id="748120"/>
    <lineage>
        <taxon>Bacteria</taxon>
        <taxon>Pseudomonadati</taxon>
        <taxon>Pseudomonadota</taxon>
        <taxon>Gammaproteobacteria</taxon>
        <taxon>Moraxellales</taxon>
        <taxon>Moraxellaceae</taxon>
        <taxon>Paraperlucidibaca</taxon>
    </lineage>
</organism>
<dbReference type="EMBL" id="QUNR01000001">
    <property type="protein sequence ID" value="REH40021.1"/>
    <property type="molecule type" value="Genomic_DNA"/>
</dbReference>
<comment type="caution">
    <text evidence="11">The sequence shown here is derived from an EMBL/GenBank/DDBJ whole genome shotgun (WGS) entry which is preliminary data.</text>
</comment>
<dbReference type="GO" id="GO:0070401">
    <property type="term" value="F:NADP+ binding"/>
    <property type="evidence" value="ECO:0007669"/>
    <property type="project" value="UniProtKB-ARBA"/>
</dbReference>
<dbReference type="InterPro" id="IPR024072">
    <property type="entry name" value="DHFR-like_dom_sf"/>
</dbReference>
<evidence type="ECO:0000256" key="8">
    <source>
        <dbReference type="PIRNR" id="PIRNR000194"/>
    </source>
</evidence>
<dbReference type="PIRSF" id="PIRSF000194">
    <property type="entry name" value="DHFR"/>
    <property type="match status" value="1"/>
</dbReference>
<evidence type="ECO:0000313" key="11">
    <source>
        <dbReference type="EMBL" id="REH40021.1"/>
    </source>
</evidence>
<protein>
    <recommendedName>
        <fullName evidence="3 8">Dihydrofolate reductase</fullName>
        <ecNumber evidence="3 8">1.5.1.3</ecNumber>
    </recommendedName>
</protein>
<keyword evidence="5 8" id="KW-0521">NADP</keyword>
<evidence type="ECO:0000256" key="4">
    <source>
        <dbReference type="ARBA" id="ARBA00022563"/>
    </source>
</evidence>
<dbReference type="RefSeq" id="WP_220375674.1">
    <property type="nucleotide sequence ID" value="NZ_QUNR01000001.1"/>
</dbReference>
<dbReference type="InterPro" id="IPR017925">
    <property type="entry name" value="DHFR_CS"/>
</dbReference>
<evidence type="ECO:0000256" key="2">
    <source>
        <dbReference type="ARBA" id="ARBA00009539"/>
    </source>
</evidence>
<evidence type="ECO:0000256" key="7">
    <source>
        <dbReference type="ARBA" id="ARBA00025067"/>
    </source>
</evidence>
<evidence type="ECO:0000256" key="6">
    <source>
        <dbReference type="ARBA" id="ARBA00023002"/>
    </source>
</evidence>
<comment type="pathway">
    <text evidence="1 8">Cofactor biosynthesis; tetrahydrofolate biosynthesis; 5,6,7,8-tetrahydrofolate from 7,8-dihydrofolate: step 1/1.</text>
</comment>
<dbReference type="PANTHER" id="PTHR48069:SF3">
    <property type="entry name" value="DIHYDROFOLATE REDUCTASE"/>
    <property type="match status" value="1"/>
</dbReference>
<dbReference type="SUPFAM" id="SSF53597">
    <property type="entry name" value="Dihydrofolate reductase-like"/>
    <property type="match status" value="1"/>
</dbReference>
<dbReference type="AlphaFoldDB" id="A0A3E0H8G8"/>
<dbReference type="GO" id="GO:0046452">
    <property type="term" value="P:dihydrofolate metabolic process"/>
    <property type="evidence" value="ECO:0007669"/>
    <property type="project" value="TreeGrafter"/>
</dbReference>